<dbReference type="RefSeq" id="WP_054912928.1">
    <property type="nucleotide sequence ID" value="NZ_JANIAN010000025.1"/>
</dbReference>
<gene>
    <name evidence="2" type="ORF">NP533_17860</name>
</gene>
<feature type="compositionally biased region" description="Polar residues" evidence="1">
    <location>
        <begin position="55"/>
        <end position="73"/>
    </location>
</feature>
<dbReference type="EMBL" id="JANIAN010000025">
    <property type="protein sequence ID" value="MDD2108058.1"/>
    <property type="molecule type" value="Genomic_DNA"/>
</dbReference>
<dbReference type="Proteomes" id="UP001150678">
    <property type="component" value="Unassembled WGS sequence"/>
</dbReference>
<sequence>MDMKAVLPLLSTILQQQQTISDKLLEIILTLRQEQDPVEPTLRFMLQPLKEGMQEMSSMLSPSSNQDSSSELQ</sequence>
<evidence type="ECO:0000256" key="1">
    <source>
        <dbReference type="SAM" id="MobiDB-lite"/>
    </source>
</evidence>
<name>A0A9X4D5F7_9PSED</name>
<protein>
    <submittedName>
        <fullName evidence="2">Uncharacterized protein</fullName>
    </submittedName>
</protein>
<evidence type="ECO:0000313" key="3">
    <source>
        <dbReference type="Proteomes" id="UP001150678"/>
    </source>
</evidence>
<comment type="caution">
    <text evidence="2">The sequence shown here is derived from an EMBL/GenBank/DDBJ whole genome shotgun (WGS) entry which is preliminary data.</text>
</comment>
<proteinExistence type="predicted"/>
<dbReference type="AlphaFoldDB" id="A0A9X4D5F7"/>
<reference evidence="2" key="1">
    <citation type="submission" date="2022-07" db="EMBL/GenBank/DDBJ databases">
        <title>Multi-strain Analysis of Pseudomonas putida Reveals Metabolic and Genetic Diversity.</title>
        <authorList>
            <person name="Monk J.M."/>
        </authorList>
    </citation>
    <scope>NUCLEOTIDE SEQUENCE</scope>
    <source>
        <strain evidence="2">17514</strain>
    </source>
</reference>
<organism evidence="2 3">
    <name type="scientific">Pseudomonas asiatica</name>
    <dbReference type="NCBI Taxonomy" id="2219225"/>
    <lineage>
        <taxon>Bacteria</taxon>
        <taxon>Pseudomonadati</taxon>
        <taxon>Pseudomonadota</taxon>
        <taxon>Gammaproteobacteria</taxon>
        <taxon>Pseudomonadales</taxon>
        <taxon>Pseudomonadaceae</taxon>
        <taxon>Pseudomonas</taxon>
    </lineage>
</organism>
<feature type="region of interest" description="Disordered" evidence="1">
    <location>
        <begin position="54"/>
        <end position="73"/>
    </location>
</feature>
<accession>A0A9X4D5F7</accession>
<evidence type="ECO:0000313" key="2">
    <source>
        <dbReference type="EMBL" id="MDD2108058.1"/>
    </source>
</evidence>